<gene>
    <name evidence="1" type="ORF">MLE19_01800</name>
</gene>
<keyword evidence="1" id="KW-0560">Oxidoreductase</keyword>
<name>A0ABS9S1V2_9GAMM</name>
<comment type="caution">
    <text evidence="1">The sequence shown here is derived from an EMBL/GenBank/DDBJ whole genome shotgun (WGS) entry which is preliminary data.</text>
</comment>
<keyword evidence="2" id="KW-1185">Reference proteome</keyword>
<dbReference type="RefSeq" id="WP_240716366.1">
    <property type="nucleotide sequence ID" value="NZ_JAKVTW010000001.1"/>
</dbReference>
<dbReference type="GO" id="GO:0051213">
    <property type="term" value="F:dioxygenase activity"/>
    <property type="evidence" value="ECO:0007669"/>
    <property type="project" value="UniProtKB-KW"/>
</dbReference>
<dbReference type="Gene3D" id="2.60.120.620">
    <property type="entry name" value="q2cbj1_9rhob like domain"/>
    <property type="match status" value="1"/>
</dbReference>
<dbReference type="Proteomes" id="UP001320609">
    <property type="component" value="Unassembled WGS sequence"/>
</dbReference>
<dbReference type="InterPro" id="IPR008775">
    <property type="entry name" value="Phytyl_CoA_dOase-like"/>
</dbReference>
<dbReference type="EMBL" id="JAKVTW010000001">
    <property type="protein sequence ID" value="MCH4810054.1"/>
    <property type="molecule type" value="Genomic_DNA"/>
</dbReference>
<dbReference type="Pfam" id="PF05721">
    <property type="entry name" value="PhyH"/>
    <property type="match status" value="1"/>
</dbReference>
<sequence length="271" mass="30627">MDISTPNVTLDDSMIETFQREGAVVLRGFFNDWMEPLREGVDALIKSPSPLERSYQPSDGSAPFFQDLCNWQRIEPFSHFVMESPIAELACKLMGSRQAQFFHDHVLVKEPGSSQVTPWHQDQPYYCVESAQCISFWIPLDPVACDTSLKCLAGSNHWNKLHRPKRFDGSDLYQGDTREELPDIDAESSKHRILQWALEPGDAVAFDFRTVHGASANTSTHRRRVFSARWVGDNARFVDRGGKGSPPFAHLTLQDGDALAGPEFPIIYRQT</sequence>
<dbReference type="SUPFAM" id="SSF51197">
    <property type="entry name" value="Clavaminate synthase-like"/>
    <property type="match status" value="1"/>
</dbReference>
<accession>A0ABS9S1V2</accession>
<dbReference type="PANTHER" id="PTHR20883:SF49">
    <property type="entry name" value="PHYTANOYL-COA DIOXYGENASE"/>
    <property type="match status" value="1"/>
</dbReference>
<protein>
    <submittedName>
        <fullName evidence="1">Phytanoyl-CoA dioxygenase family protein</fullName>
    </submittedName>
</protein>
<proteinExistence type="predicted"/>
<reference evidence="1 2" key="1">
    <citation type="submission" date="2022-03" db="EMBL/GenBank/DDBJ databases">
        <title>Genomic signatures underlying metal tolerance in selected Arctic bacterial isolates.</title>
        <authorList>
            <person name="Thomas F.A."/>
            <person name="Venkatachalam S."/>
            <person name="Krishnan K.P."/>
        </authorList>
    </citation>
    <scope>NUCLEOTIDE SEQUENCE [LARGE SCALE GENOMIC DNA]</scope>
    <source>
        <strain evidence="1 2">HM116</strain>
    </source>
</reference>
<keyword evidence="1" id="KW-0223">Dioxygenase</keyword>
<dbReference type="PANTHER" id="PTHR20883">
    <property type="entry name" value="PHYTANOYL-COA DIOXYGENASE DOMAIN CONTAINING 1"/>
    <property type="match status" value="1"/>
</dbReference>
<evidence type="ECO:0000313" key="2">
    <source>
        <dbReference type="Proteomes" id="UP001320609"/>
    </source>
</evidence>
<evidence type="ECO:0000313" key="1">
    <source>
        <dbReference type="EMBL" id="MCH4810054.1"/>
    </source>
</evidence>
<organism evidence="1 2">
    <name type="scientific">Vreelandella neptunia</name>
    <dbReference type="NCBI Taxonomy" id="115551"/>
    <lineage>
        <taxon>Bacteria</taxon>
        <taxon>Pseudomonadati</taxon>
        <taxon>Pseudomonadota</taxon>
        <taxon>Gammaproteobacteria</taxon>
        <taxon>Oceanospirillales</taxon>
        <taxon>Halomonadaceae</taxon>
        <taxon>Vreelandella</taxon>
    </lineage>
</organism>